<dbReference type="EMBL" id="JAHUZN010000009">
    <property type="protein sequence ID" value="KAG8483310.1"/>
    <property type="molecule type" value="Genomic_DNA"/>
</dbReference>
<dbReference type="PANTHER" id="PTHR11439">
    <property type="entry name" value="GAG-POL-RELATED RETROTRANSPOSON"/>
    <property type="match status" value="1"/>
</dbReference>
<keyword evidence="3" id="KW-1185">Reference proteome</keyword>
<sequence length="372" mass="42010">MRYDFWKDTVQNELQALLRNNTWSLCSLPSNRRAIGCKWLFKVKKKTDGTVDWYKARLLAKGFSQHAGLDFRDTFSPVVRAVTIRTVLVIIVMKGWSLRQIDVNNGFLNALYGLRQAPRAWFHTLRQFLVDHLSFHALKADPSLFIRASSNSYLLLMAYVNDIVITGNSNADIDNVVVQLHHKFALKDMGNLNFFLGIEVRHVSGTVPQSKKSFICRWSVVPECGWYAPCSKKQAVVSRSSSETEYRSLANCISELLWVKQLLGEVGMPVVQSLMVWCDNTSTVSMAANPTHHARVKHVEIDHHFVREKVLDGSIQVNFVPSANQVADVLTKPITPKQFAVFRQALQVFASNDKVDNSKENGENVSVTNKSG</sequence>
<evidence type="ECO:0000313" key="3">
    <source>
        <dbReference type="Proteomes" id="UP000701853"/>
    </source>
</evidence>
<name>A0A8J5YVC8_9ROSI</name>
<dbReference type="Pfam" id="PF07727">
    <property type="entry name" value="RVT_2"/>
    <property type="match status" value="1"/>
</dbReference>
<dbReference type="AlphaFoldDB" id="A0A8J5YVC8"/>
<organism evidence="2 3">
    <name type="scientific">Gossypium anomalum</name>
    <dbReference type="NCBI Taxonomy" id="47600"/>
    <lineage>
        <taxon>Eukaryota</taxon>
        <taxon>Viridiplantae</taxon>
        <taxon>Streptophyta</taxon>
        <taxon>Embryophyta</taxon>
        <taxon>Tracheophyta</taxon>
        <taxon>Spermatophyta</taxon>
        <taxon>Magnoliopsida</taxon>
        <taxon>eudicotyledons</taxon>
        <taxon>Gunneridae</taxon>
        <taxon>Pentapetalae</taxon>
        <taxon>rosids</taxon>
        <taxon>malvids</taxon>
        <taxon>Malvales</taxon>
        <taxon>Malvaceae</taxon>
        <taxon>Malvoideae</taxon>
        <taxon>Gossypium</taxon>
    </lineage>
</organism>
<accession>A0A8J5YVC8</accession>
<dbReference type="PANTHER" id="PTHR11439:SF463">
    <property type="entry name" value="REVERSE TRANSCRIPTASE TY1_COPIA-TYPE DOMAIN-CONTAINING PROTEIN"/>
    <property type="match status" value="1"/>
</dbReference>
<proteinExistence type="predicted"/>
<gene>
    <name evidence="2" type="ORF">CXB51_022286</name>
</gene>
<dbReference type="InterPro" id="IPR043502">
    <property type="entry name" value="DNA/RNA_pol_sf"/>
</dbReference>
<dbReference type="OrthoDB" id="1000789at2759"/>
<protein>
    <recommendedName>
        <fullName evidence="1">Reverse transcriptase Ty1/copia-type domain-containing protein</fullName>
    </recommendedName>
</protein>
<dbReference type="SUPFAM" id="SSF56672">
    <property type="entry name" value="DNA/RNA polymerases"/>
    <property type="match status" value="1"/>
</dbReference>
<dbReference type="Proteomes" id="UP000701853">
    <property type="component" value="Chromosome 9"/>
</dbReference>
<dbReference type="CDD" id="cd09272">
    <property type="entry name" value="RNase_HI_RT_Ty1"/>
    <property type="match status" value="1"/>
</dbReference>
<feature type="domain" description="Reverse transcriptase Ty1/copia-type" evidence="1">
    <location>
        <begin position="20"/>
        <end position="110"/>
    </location>
</feature>
<reference evidence="2 3" key="1">
    <citation type="journal article" date="2021" name="bioRxiv">
        <title>The Gossypium anomalum genome as a resource for cotton improvement and evolutionary analysis of hybrid incompatibility.</title>
        <authorList>
            <person name="Grover C.E."/>
            <person name="Yuan D."/>
            <person name="Arick M.A."/>
            <person name="Miller E.R."/>
            <person name="Hu G."/>
            <person name="Peterson D.G."/>
            <person name="Wendel J.F."/>
            <person name="Udall J.A."/>
        </authorList>
    </citation>
    <scope>NUCLEOTIDE SEQUENCE [LARGE SCALE GENOMIC DNA]</scope>
    <source>
        <strain evidence="2">JFW-Udall</strain>
        <tissue evidence="2">Leaf</tissue>
    </source>
</reference>
<evidence type="ECO:0000259" key="1">
    <source>
        <dbReference type="Pfam" id="PF07727"/>
    </source>
</evidence>
<comment type="caution">
    <text evidence="2">The sequence shown here is derived from an EMBL/GenBank/DDBJ whole genome shotgun (WGS) entry which is preliminary data.</text>
</comment>
<evidence type="ECO:0000313" key="2">
    <source>
        <dbReference type="EMBL" id="KAG8483310.1"/>
    </source>
</evidence>
<dbReference type="InterPro" id="IPR013103">
    <property type="entry name" value="RVT_2"/>
</dbReference>